<organism evidence="2 3">
    <name type="scientific">Terrabacter terrigena</name>
    <dbReference type="NCBI Taxonomy" id="574718"/>
    <lineage>
        <taxon>Bacteria</taxon>
        <taxon>Bacillati</taxon>
        <taxon>Actinomycetota</taxon>
        <taxon>Actinomycetes</taxon>
        <taxon>Micrococcales</taxon>
        <taxon>Intrasporangiaceae</taxon>
        <taxon>Terrabacter</taxon>
    </lineage>
</organism>
<comment type="caution">
    <text evidence="2">The sequence shown here is derived from an EMBL/GenBank/DDBJ whole genome shotgun (WGS) entry which is preliminary data.</text>
</comment>
<evidence type="ECO:0000313" key="2">
    <source>
        <dbReference type="EMBL" id="MFD1056104.1"/>
    </source>
</evidence>
<keyword evidence="1" id="KW-0732">Signal</keyword>
<keyword evidence="3" id="KW-1185">Reference proteome</keyword>
<accession>A0ABW3N392</accession>
<evidence type="ECO:0000256" key="1">
    <source>
        <dbReference type="SAM" id="SignalP"/>
    </source>
</evidence>
<dbReference type="EMBL" id="JBHTKH010000015">
    <property type="protein sequence ID" value="MFD1056104.1"/>
    <property type="molecule type" value="Genomic_DNA"/>
</dbReference>
<gene>
    <name evidence="2" type="ORF">ACFQ2V_17470</name>
</gene>
<dbReference type="Proteomes" id="UP001597046">
    <property type="component" value="Unassembled WGS sequence"/>
</dbReference>
<feature type="signal peptide" evidence="1">
    <location>
        <begin position="1"/>
        <end position="25"/>
    </location>
</feature>
<dbReference type="RefSeq" id="WP_386054141.1">
    <property type="nucleotide sequence ID" value="NZ_JBHTKH010000015.1"/>
</dbReference>
<feature type="chain" id="PRO_5046204182" evidence="1">
    <location>
        <begin position="26"/>
        <end position="129"/>
    </location>
</feature>
<proteinExistence type="predicted"/>
<name>A0ABW3N392_9MICO</name>
<evidence type="ECO:0000313" key="3">
    <source>
        <dbReference type="Proteomes" id="UP001597046"/>
    </source>
</evidence>
<protein>
    <submittedName>
        <fullName evidence="2">Uncharacterized protein</fullName>
    </submittedName>
</protein>
<reference evidence="3" key="1">
    <citation type="journal article" date="2019" name="Int. J. Syst. Evol. Microbiol.">
        <title>The Global Catalogue of Microorganisms (GCM) 10K type strain sequencing project: providing services to taxonomists for standard genome sequencing and annotation.</title>
        <authorList>
            <consortium name="The Broad Institute Genomics Platform"/>
            <consortium name="The Broad Institute Genome Sequencing Center for Infectious Disease"/>
            <person name="Wu L."/>
            <person name="Ma J."/>
        </authorList>
    </citation>
    <scope>NUCLEOTIDE SEQUENCE [LARGE SCALE GENOMIC DNA]</scope>
    <source>
        <strain evidence="3">CCUG 57508</strain>
    </source>
</reference>
<sequence>MIKRLSITAIAGVVAMMAFAPAASADPKNTTIPLSCDNGQTVEAAFNGNGDFTPGHVVGSTATFVIQSLQATATFTPTGGDPVVVQQLDTTKPNVHGNLVTCHFDFVRQTPTGSFHGVGTSVVFITPAS</sequence>